<evidence type="ECO:0008006" key="4">
    <source>
        <dbReference type="Google" id="ProtNLM"/>
    </source>
</evidence>
<keyword evidence="3" id="KW-1185">Reference proteome</keyword>
<protein>
    <recommendedName>
        <fullName evidence="4">Peptidase aspartic putative domain-containing protein</fullName>
    </recommendedName>
</protein>
<dbReference type="PANTHER" id="PTHR47331">
    <property type="entry name" value="PHD-TYPE DOMAIN-CONTAINING PROTEIN"/>
    <property type="match status" value="1"/>
</dbReference>
<evidence type="ECO:0000313" key="2">
    <source>
        <dbReference type="EMBL" id="CAK1585175.1"/>
    </source>
</evidence>
<feature type="region of interest" description="Disordered" evidence="1">
    <location>
        <begin position="131"/>
        <end position="166"/>
    </location>
</feature>
<dbReference type="Proteomes" id="UP001314205">
    <property type="component" value="Unassembled WGS sequence"/>
</dbReference>
<dbReference type="InterPro" id="IPR005312">
    <property type="entry name" value="DUF1759"/>
</dbReference>
<reference evidence="2 3" key="1">
    <citation type="submission" date="2023-11" db="EMBL/GenBank/DDBJ databases">
        <authorList>
            <person name="Hedman E."/>
            <person name="Englund M."/>
            <person name="Stromberg M."/>
            <person name="Nyberg Akerstrom W."/>
            <person name="Nylinder S."/>
            <person name="Jareborg N."/>
            <person name="Kallberg Y."/>
            <person name="Kronander E."/>
        </authorList>
    </citation>
    <scope>NUCLEOTIDE SEQUENCE [LARGE SCALE GENOMIC DNA]</scope>
</reference>
<evidence type="ECO:0000313" key="3">
    <source>
        <dbReference type="Proteomes" id="UP001314205"/>
    </source>
</evidence>
<accession>A0AAV1KRR2</accession>
<sequence length="826" mass="93313">MFHTPVTPHKKRRPRGTAAKSECKNNQDVLPSFSLKDEVLEKPENAQSACSKSKKSSKTAGTSSSTARKRQLEYETAKAMALVEIQAAEAEVQAAEAEAKVKSARAEAVKIKANIQSELLKKQLAAEMAELESRSRSSHKSAVKSSTSKVENWLNAPGNQHEENREDYSRETFGLEKLAHALNEAVAASSYKTQNQELLTRLRTSKDLPLFFGDPMEWLQFKQAYQESTQLCKYSDTENLWRLRKCLRGDAKEAVTSLLIGGTTPELVIDTLELRFGKPETIMSKIVLQLKKLCPLPLTYHNDIINFAIKIKNYVAATKAMQQSDYLRSPELVSILVSKLPTLLVAKWTDYVYEQRECNLPKLELLSDFLYEEATKTAASGVSHIHAQYNLKKLDERKHRSHSLLLYTNSNQLQNAEKCIFCRKGAHGVSDCSRFKRALRKDRWRFVRVNKLCFKCLAPRHTNGMSCNSSNCDIDGCNQPHHRLLHWIKPLEESLKTVERGEDEHPSTNETVTHTVASHCHKVLLKVVPLTLHGPNGSLHTHALLDDGATVTVISSDIADELGLYGENVILRARSAWDSGELVCESQVVSVSVTNSYNKMFTFRARKIKELNLPTQKVPNMYFNNYGLLSEDLMLCNCNAKPKLLIGQDNHHLITPIRCVRGKRREPYITQTALGWCVHGYMVSDVNCTDRFVSFINSCTEKAGPSQSVFHVHTVGSITSDLSLDNDNGECTCAQLHDAVRRSFTLESIGVGSKPRRNPDEIRALQILDDTAELVHGQWTVGLPWKYDELHLPDSYPNAFNRLKSIERKFLLNKEYATRYCERMTY</sequence>
<dbReference type="AlphaFoldDB" id="A0AAV1KRR2"/>
<dbReference type="PANTHER" id="PTHR47331:SF5">
    <property type="entry name" value="RIBONUCLEASE H"/>
    <property type="match status" value="1"/>
</dbReference>
<organism evidence="2 3">
    <name type="scientific">Parnassius mnemosyne</name>
    <name type="common">clouded apollo</name>
    <dbReference type="NCBI Taxonomy" id="213953"/>
    <lineage>
        <taxon>Eukaryota</taxon>
        <taxon>Metazoa</taxon>
        <taxon>Ecdysozoa</taxon>
        <taxon>Arthropoda</taxon>
        <taxon>Hexapoda</taxon>
        <taxon>Insecta</taxon>
        <taxon>Pterygota</taxon>
        <taxon>Neoptera</taxon>
        <taxon>Endopterygota</taxon>
        <taxon>Lepidoptera</taxon>
        <taxon>Glossata</taxon>
        <taxon>Ditrysia</taxon>
        <taxon>Papilionoidea</taxon>
        <taxon>Papilionidae</taxon>
        <taxon>Parnassiinae</taxon>
        <taxon>Parnassini</taxon>
        <taxon>Parnassius</taxon>
        <taxon>Driopa</taxon>
    </lineage>
</organism>
<dbReference type="EMBL" id="CAVLGL010000079">
    <property type="protein sequence ID" value="CAK1585175.1"/>
    <property type="molecule type" value="Genomic_DNA"/>
</dbReference>
<gene>
    <name evidence="2" type="ORF">PARMNEM_LOCUS6303</name>
</gene>
<evidence type="ECO:0000256" key="1">
    <source>
        <dbReference type="SAM" id="MobiDB-lite"/>
    </source>
</evidence>
<comment type="caution">
    <text evidence="2">The sequence shown here is derived from an EMBL/GenBank/DDBJ whole genome shotgun (WGS) entry which is preliminary data.</text>
</comment>
<feature type="region of interest" description="Disordered" evidence="1">
    <location>
        <begin position="1"/>
        <end position="70"/>
    </location>
</feature>
<feature type="compositionally biased region" description="Basic and acidic residues" evidence="1">
    <location>
        <begin position="35"/>
        <end position="44"/>
    </location>
</feature>
<dbReference type="Pfam" id="PF03564">
    <property type="entry name" value="DUF1759"/>
    <property type="match status" value="1"/>
</dbReference>
<proteinExistence type="predicted"/>
<name>A0AAV1KRR2_9NEOP</name>